<protein>
    <submittedName>
        <fullName evidence="4">T9SS type A sorting domain-containing protein</fullName>
    </submittedName>
</protein>
<keyword evidence="1 2" id="KW-0732">Signal</keyword>
<dbReference type="SUPFAM" id="SSF63829">
    <property type="entry name" value="Calcium-dependent phosphotriesterase"/>
    <property type="match status" value="1"/>
</dbReference>
<feature type="chain" id="PRO_5018736203" evidence="2">
    <location>
        <begin position="19"/>
        <end position="612"/>
    </location>
</feature>
<feature type="domain" description="Secretion system C-terminal sorting" evidence="3">
    <location>
        <begin position="541"/>
        <end position="610"/>
    </location>
</feature>
<dbReference type="Proteomes" id="UP000287527">
    <property type="component" value="Unassembled WGS sequence"/>
</dbReference>
<name>A0A3S4T267_9FLAO</name>
<dbReference type="OrthoDB" id="5381604at2"/>
<evidence type="ECO:0000259" key="3">
    <source>
        <dbReference type="Pfam" id="PF18962"/>
    </source>
</evidence>
<comment type="caution">
    <text evidence="4">The sequence shown here is derived from an EMBL/GenBank/DDBJ whole genome shotgun (WGS) entry which is preliminary data.</text>
</comment>
<dbReference type="InterPro" id="IPR052918">
    <property type="entry name" value="Motility_Chemotaxis_Reg"/>
</dbReference>
<dbReference type="RefSeq" id="WP_128388933.1">
    <property type="nucleotide sequence ID" value="NZ_SBII01000003.1"/>
</dbReference>
<evidence type="ECO:0000313" key="5">
    <source>
        <dbReference type="Proteomes" id="UP000287527"/>
    </source>
</evidence>
<gene>
    <name evidence="4" type="ORF">EPI11_05420</name>
</gene>
<evidence type="ECO:0000313" key="4">
    <source>
        <dbReference type="EMBL" id="RWX01396.1"/>
    </source>
</evidence>
<dbReference type="NCBIfam" id="TIGR04183">
    <property type="entry name" value="Por_Secre_tail"/>
    <property type="match status" value="1"/>
</dbReference>
<dbReference type="Pfam" id="PF18962">
    <property type="entry name" value="Por_Secre_tail"/>
    <property type="match status" value="1"/>
</dbReference>
<feature type="signal peptide" evidence="2">
    <location>
        <begin position="1"/>
        <end position="18"/>
    </location>
</feature>
<dbReference type="EMBL" id="SBII01000003">
    <property type="protein sequence ID" value="RWX01396.1"/>
    <property type="molecule type" value="Genomic_DNA"/>
</dbReference>
<reference evidence="4 5" key="1">
    <citation type="submission" date="2019-01" db="EMBL/GenBank/DDBJ databases">
        <title>Flavobacterium sp. nov.,isolated from freshwater.</title>
        <authorList>
            <person name="Zhang R."/>
            <person name="Du Z.-J."/>
        </authorList>
    </citation>
    <scope>NUCLEOTIDE SEQUENCE [LARGE SCALE GENOMIC DNA]</scope>
    <source>
        <strain evidence="4 5">1E403</strain>
    </source>
</reference>
<dbReference type="InterPro" id="IPR026444">
    <property type="entry name" value="Secre_tail"/>
</dbReference>
<sequence length="612" mass="67670">MKKKLLCIALLISLNALSQEYEWQWAKRGGGISGSQGETSSAYRFDSEQIKDIVVDADNNYYYLAFMTQQETEYEGIDVTVYNAPNSSSGGTDIVLISTTCEGVLRWKQTIGGAAPDFSYKLGLDNNGGLYLGANVLNITQGSPNTYEPTHFSPDDALPLIEDNPGIQEAYKTVALLKYKTSNGSLDWRVMPQGDVNLSLRYGSINQIVVQPDGTIHALIGFLAGTHLNNQIVVPETYVSSYKYYIVKFNAQGTVLSTLPLSFEGILLEPHTEFRYDANLNRYYVAGFRNYYGGGQLFDLSFNNVPFQKTMYILAIDSQGNQIWRKEENNSGNVNAAELRGMHIDKDSNIYICGNYFRNDDAVVTFSNYTFPTSVIGNIVYVMKLDSNGNVLWGTTPTFESTANMAFDLVVNKDEVAVATEMHDGTWGNATLIREPNHLTDPVVVRFNKNTGAAIKIHDIYGPAGYKDALTAIAVDNDGNYITGGYFRYQLFTKEDDDVATLTKVGGQTAYTDFFIAKLANAACGSGTQGGPEFNKSKLKVYPNPSSGQIYFDSEEELSSYEVINMLGQRLLSGSLQSSQNSISIENLSTGSYMINFKTIDGKTFNQKIIRE</sequence>
<organism evidence="4 5">
    <name type="scientific">Flavobacterium cerinum</name>
    <dbReference type="NCBI Taxonomy" id="2502784"/>
    <lineage>
        <taxon>Bacteria</taxon>
        <taxon>Pseudomonadati</taxon>
        <taxon>Bacteroidota</taxon>
        <taxon>Flavobacteriia</taxon>
        <taxon>Flavobacteriales</taxon>
        <taxon>Flavobacteriaceae</taxon>
        <taxon>Flavobacterium</taxon>
    </lineage>
</organism>
<dbReference type="PANTHER" id="PTHR35580">
    <property type="entry name" value="CELL SURFACE GLYCOPROTEIN (S-LAYER PROTEIN)-LIKE PROTEIN"/>
    <property type="match status" value="1"/>
</dbReference>
<keyword evidence="5" id="KW-1185">Reference proteome</keyword>
<evidence type="ECO:0000256" key="2">
    <source>
        <dbReference type="SAM" id="SignalP"/>
    </source>
</evidence>
<evidence type="ECO:0000256" key="1">
    <source>
        <dbReference type="ARBA" id="ARBA00022729"/>
    </source>
</evidence>
<dbReference type="PANTHER" id="PTHR35580:SF1">
    <property type="entry name" value="PHYTASE-LIKE DOMAIN-CONTAINING PROTEIN"/>
    <property type="match status" value="1"/>
</dbReference>
<dbReference type="AlphaFoldDB" id="A0A3S4T267"/>
<proteinExistence type="predicted"/>
<accession>A0A3S4T267</accession>